<organism evidence="3 4">
    <name type="scientific">Prosthecobacter debontii</name>
    <dbReference type="NCBI Taxonomy" id="48467"/>
    <lineage>
        <taxon>Bacteria</taxon>
        <taxon>Pseudomonadati</taxon>
        <taxon>Verrucomicrobiota</taxon>
        <taxon>Verrucomicrobiia</taxon>
        <taxon>Verrucomicrobiales</taxon>
        <taxon>Verrucomicrobiaceae</taxon>
        <taxon>Prosthecobacter</taxon>
    </lineage>
</organism>
<evidence type="ECO:0000313" key="4">
    <source>
        <dbReference type="Proteomes" id="UP000190774"/>
    </source>
</evidence>
<dbReference type="InterPro" id="IPR001763">
    <property type="entry name" value="Rhodanese-like_dom"/>
</dbReference>
<dbReference type="PANTHER" id="PTHR43031">
    <property type="entry name" value="FAD-DEPENDENT OXIDOREDUCTASE"/>
    <property type="match status" value="1"/>
</dbReference>
<dbReference type="PANTHER" id="PTHR43031:SF1">
    <property type="entry name" value="PYRIDINE NUCLEOTIDE-DISULPHIDE OXIDOREDUCTASE"/>
    <property type="match status" value="1"/>
</dbReference>
<feature type="transmembrane region" description="Helical" evidence="1">
    <location>
        <begin position="137"/>
        <end position="163"/>
    </location>
</feature>
<feature type="domain" description="Rhodanese" evidence="2">
    <location>
        <begin position="15"/>
        <end position="103"/>
    </location>
</feature>
<accession>A0A1T4WIJ8</accession>
<reference evidence="4" key="1">
    <citation type="submission" date="2017-02" db="EMBL/GenBank/DDBJ databases">
        <authorList>
            <person name="Varghese N."/>
            <person name="Submissions S."/>
        </authorList>
    </citation>
    <scope>NUCLEOTIDE SEQUENCE [LARGE SCALE GENOMIC DNA]</scope>
    <source>
        <strain evidence="4">ATCC 700200</strain>
    </source>
</reference>
<evidence type="ECO:0000259" key="2">
    <source>
        <dbReference type="PROSITE" id="PS50206"/>
    </source>
</evidence>
<dbReference type="Proteomes" id="UP000190774">
    <property type="component" value="Unassembled WGS sequence"/>
</dbReference>
<dbReference type="OrthoDB" id="9800872at2"/>
<keyword evidence="1" id="KW-0472">Membrane</keyword>
<dbReference type="STRING" id="48467.SAMN02745166_00283"/>
<sequence length="185" mass="20066">MQTTTSPAELNERFSHGACQLIDVREPVEHAEMYIPGARLIPLGELEKRASEIAKDRPVVIHCRSGKRGEQALSKLKALGFPQVENLTGGILAWKEAGLPVKSSSQKVFPLMQQVQLIIGAGVWLGVILALTVHPYWAFLCAFFASGLLLAGSTGWCGLAILLSKMPWNRVEGQACCTPKNCAVN</sequence>
<evidence type="ECO:0000313" key="3">
    <source>
        <dbReference type="EMBL" id="SKA76989.1"/>
    </source>
</evidence>
<dbReference type="Gene3D" id="3.40.250.10">
    <property type="entry name" value="Rhodanese-like domain"/>
    <property type="match status" value="1"/>
</dbReference>
<dbReference type="SUPFAM" id="SSF52821">
    <property type="entry name" value="Rhodanese/Cell cycle control phosphatase"/>
    <property type="match status" value="1"/>
</dbReference>
<dbReference type="SMART" id="SM00450">
    <property type="entry name" value="RHOD"/>
    <property type="match status" value="1"/>
</dbReference>
<keyword evidence="3" id="KW-0808">Transferase</keyword>
<proteinExistence type="predicted"/>
<dbReference type="EMBL" id="FUYE01000001">
    <property type="protein sequence ID" value="SKA76989.1"/>
    <property type="molecule type" value="Genomic_DNA"/>
</dbReference>
<dbReference type="RefSeq" id="WP_078811511.1">
    <property type="nucleotide sequence ID" value="NZ_FUYE01000001.1"/>
</dbReference>
<keyword evidence="4" id="KW-1185">Reference proteome</keyword>
<feature type="transmembrane region" description="Helical" evidence="1">
    <location>
        <begin position="111"/>
        <end position="131"/>
    </location>
</feature>
<dbReference type="Pfam" id="PF00581">
    <property type="entry name" value="Rhodanese"/>
    <property type="match status" value="1"/>
</dbReference>
<dbReference type="InterPro" id="IPR036873">
    <property type="entry name" value="Rhodanese-like_dom_sf"/>
</dbReference>
<dbReference type="CDD" id="cd00158">
    <property type="entry name" value="RHOD"/>
    <property type="match status" value="1"/>
</dbReference>
<dbReference type="AlphaFoldDB" id="A0A1T4WIJ8"/>
<dbReference type="Gene3D" id="6.10.140.1340">
    <property type="match status" value="1"/>
</dbReference>
<name>A0A1T4WIJ8_9BACT</name>
<keyword evidence="1" id="KW-0812">Transmembrane</keyword>
<gene>
    <name evidence="3" type="ORF">SAMN02745166_00283</name>
</gene>
<dbReference type="PROSITE" id="PS50206">
    <property type="entry name" value="RHODANESE_3"/>
    <property type="match status" value="1"/>
</dbReference>
<protein>
    <submittedName>
        <fullName evidence="3">Rhodanese-related sulfurtransferase</fullName>
    </submittedName>
</protein>
<keyword evidence="1" id="KW-1133">Transmembrane helix</keyword>
<dbReference type="InterPro" id="IPR050229">
    <property type="entry name" value="GlpE_sulfurtransferase"/>
</dbReference>
<dbReference type="GO" id="GO:0016740">
    <property type="term" value="F:transferase activity"/>
    <property type="evidence" value="ECO:0007669"/>
    <property type="project" value="UniProtKB-KW"/>
</dbReference>
<evidence type="ECO:0000256" key="1">
    <source>
        <dbReference type="SAM" id="Phobius"/>
    </source>
</evidence>